<keyword evidence="6" id="KW-1185">Reference proteome</keyword>
<dbReference type="Gene3D" id="1.25.10.10">
    <property type="entry name" value="Leucine-rich Repeat Variant"/>
    <property type="match status" value="1"/>
</dbReference>
<reference evidence="5" key="2">
    <citation type="submission" date="2023-02" db="EMBL/GenBank/DDBJ databases">
        <authorList>
            <person name="Swenson N.G."/>
            <person name="Wegrzyn J.L."/>
            <person name="Mcevoy S.L."/>
        </authorList>
    </citation>
    <scope>NUCLEOTIDE SEQUENCE</scope>
    <source>
        <strain evidence="5">91603</strain>
        <tissue evidence="5">Leaf</tissue>
    </source>
</reference>
<proteinExistence type="predicted"/>
<reference evidence="5" key="1">
    <citation type="journal article" date="2022" name="Plant J.">
        <title>Strategies of tolerance reflected in two North American maple genomes.</title>
        <authorList>
            <person name="McEvoy S.L."/>
            <person name="Sezen U.U."/>
            <person name="Trouern-Trend A."/>
            <person name="McMahon S.M."/>
            <person name="Schaberg P.G."/>
            <person name="Yang J."/>
            <person name="Wegrzyn J.L."/>
            <person name="Swenson N.G."/>
        </authorList>
    </citation>
    <scope>NUCLEOTIDE SEQUENCE</scope>
    <source>
        <strain evidence="5">91603</strain>
    </source>
</reference>
<dbReference type="InterPro" id="IPR011989">
    <property type="entry name" value="ARM-like"/>
</dbReference>
<dbReference type="Proteomes" id="UP001064489">
    <property type="component" value="Chromosome 5"/>
</dbReference>
<evidence type="ECO:0000313" key="5">
    <source>
        <dbReference type="EMBL" id="KAI9176962.1"/>
    </source>
</evidence>
<evidence type="ECO:0000256" key="2">
    <source>
        <dbReference type="ARBA" id="ARBA00022845"/>
    </source>
</evidence>
<feature type="repeat" description="Pumilio" evidence="4">
    <location>
        <begin position="69"/>
        <end position="105"/>
    </location>
</feature>
<protein>
    <submittedName>
        <fullName evidence="5">Uncharacterized protein</fullName>
    </submittedName>
</protein>
<dbReference type="AlphaFoldDB" id="A0AAD5IU28"/>
<dbReference type="EMBL" id="JAJSOW010000102">
    <property type="protein sequence ID" value="KAI9176962.1"/>
    <property type="molecule type" value="Genomic_DNA"/>
</dbReference>
<gene>
    <name evidence="5" type="ORF">LWI28_009268</name>
</gene>
<dbReference type="SUPFAM" id="SSF48371">
    <property type="entry name" value="ARM repeat"/>
    <property type="match status" value="1"/>
</dbReference>
<keyword evidence="1" id="KW-0677">Repeat</keyword>
<dbReference type="InterPro" id="IPR016024">
    <property type="entry name" value="ARM-type_fold"/>
</dbReference>
<evidence type="ECO:0000256" key="1">
    <source>
        <dbReference type="ARBA" id="ARBA00022737"/>
    </source>
</evidence>
<dbReference type="PROSITE" id="PS50302">
    <property type="entry name" value="PUM"/>
    <property type="match status" value="1"/>
</dbReference>
<comment type="caution">
    <text evidence="5">The sequence shown here is derived from an EMBL/GenBank/DDBJ whole genome shotgun (WGS) entry which is preliminary data.</text>
</comment>
<evidence type="ECO:0000313" key="6">
    <source>
        <dbReference type="Proteomes" id="UP001064489"/>
    </source>
</evidence>
<evidence type="ECO:0000256" key="4">
    <source>
        <dbReference type="PROSITE-ProRule" id="PRU00317"/>
    </source>
</evidence>
<evidence type="ECO:0000256" key="3">
    <source>
        <dbReference type="ARBA" id="ARBA00022884"/>
    </source>
</evidence>
<organism evidence="5 6">
    <name type="scientific">Acer negundo</name>
    <name type="common">Box elder</name>
    <dbReference type="NCBI Taxonomy" id="4023"/>
    <lineage>
        <taxon>Eukaryota</taxon>
        <taxon>Viridiplantae</taxon>
        <taxon>Streptophyta</taxon>
        <taxon>Embryophyta</taxon>
        <taxon>Tracheophyta</taxon>
        <taxon>Spermatophyta</taxon>
        <taxon>Magnoliopsida</taxon>
        <taxon>eudicotyledons</taxon>
        <taxon>Gunneridae</taxon>
        <taxon>Pentapetalae</taxon>
        <taxon>rosids</taxon>
        <taxon>malvids</taxon>
        <taxon>Sapindales</taxon>
        <taxon>Sapindaceae</taxon>
        <taxon>Hippocastanoideae</taxon>
        <taxon>Acereae</taxon>
        <taxon>Acer</taxon>
    </lineage>
</organism>
<keyword evidence="2" id="KW-0810">Translation regulation</keyword>
<keyword evidence="3" id="KW-0694">RNA-binding</keyword>
<dbReference type="GO" id="GO:0006417">
    <property type="term" value="P:regulation of translation"/>
    <property type="evidence" value="ECO:0007669"/>
    <property type="project" value="UniProtKB-KW"/>
</dbReference>
<accession>A0AAD5IU28</accession>
<dbReference type="GO" id="GO:0003723">
    <property type="term" value="F:RNA binding"/>
    <property type="evidence" value="ECO:0007669"/>
    <property type="project" value="UniProtKB-KW"/>
</dbReference>
<sequence length="197" mass="22393">MIVLDRAPWTRWRWADASVPEKIMKCRSYTNDISDFLKDPHTLLLEGSLTPMHKSLLVSTLKNFAGILKIAVNTVDLAANKSGCCVLQHYFEHVREGEQKRRLIAEILANDLILSEDSFGSHKEKRSSYHPERRGCATMKFIGLKNVGEKLESRVSRFVDIYLSNATMIVLHGQGGGGWTGGRFSLRKNHEMPFLYK</sequence>
<dbReference type="Pfam" id="PF00806">
    <property type="entry name" value="PUF"/>
    <property type="match status" value="1"/>
</dbReference>
<name>A0AAD5IU28_ACENE</name>
<dbReference type="InterPro" id="IPR001313">
    <property type="entry name" value="Pumilio_RNA-bd_rpt"/>
</dbReference>